<dbReference type="AlphaFoldDB" id="A0A927H3E7"/>
<evidence type="ECO:0000313" key="4">
    <source>
        <dbReference type="Proteomes" id="UP000639396"/>
    </source>
</evidence>
<comment type="caution">
    <text evidence="3">The sequence shown here is derived from an EMBL/GenBank/DDBJ whole genome shotgun (WGS) entry which is preliminary data.</text>
</comment>
<feature type="compositionally biased region" description="Polar residues" evidence="1">
    <location>
        <begin position="50"/>
        <end position="60"/>
    </location>
</feature>
<evidence type="ECO:0000256" key="1">
    <source>
        <dbReference type="SAM" id="MobiDB-lite"/>
    </source>
</evidence>
<proteinExistence type="predicted"/>
<dbReference type="EMBL" id="JACXJA010000042">
    <property type="protein sequence ID" value="MBD2865414.1"/>
    <property type="molecule type" value="Genomic_DNA"/>
</dbReference>
<keyword evidence="2" id="KW-0732">Signal</keyword>
<dbReference type="PROSITE" id="PS51257">
    <property type="entry name" value="PROKAR_LIPOPROTEIN"/>
    <property type="match status" value="1"/>
</dbReference>
<reference evidence="3" key="1">
    <citation type="submission" date="2020-09" db="EMBL/GenBank/DDBJ databases">
        <title>A novel bacterium of genus Paenibacillus, isolated from South China Sea.</title>
        <authorList>
            <person name="Huang H."/>
            <person name="Mo K."/>
            <person name="Hu Y."/>
        </authorList>
    </citation>
    <scope>NUCLEOTIDE SEQUENCE</scope>
    <source>
        <strain evidence="3">IB182363</strain>
    </source>
</reference>
<dbReference type="RefSeq" id="WP_190931034.1">
    <property type="nucleotide sequence ID" value="NZ_JACXJA010000042.1"/>
</dbReference>
<organism evidence="3 4">
    <name type="scientific">Paenibacillus oceani</name>
    <dbReference type="NCBI Taxonomy" id="2772510"/>
    <lineage>
        <taxon>Bacteria</taxon>
        <taxon>Bacillati</taxon>
        <taxon>Bacillota</taxon>
        <taxon>Bacilli</taxon>
        <taxon>Bacillales</taxon>
        <taxon>Paenibacillaceae</taxon>
        <taxon>Paenibacillus</taxon>
    </lineage>
</organism>
<accession>A0A927H3E7</accession>
<feature type="chain" id="PRO_5037495857" description="DUF4309 domain-containing protein" evidence="2">
    <location>
        <begin position="30"/>
        <end position="240"/>
    </location>
</feature>
<name>A0A927H3E7_9BACL</name>
<evidence type="ECO:0000256" key="2">
    <source>
        <dbReference type="SAM" id="SignalP"/>
    </source>
</evidence>
<feature type="signal peptide" evidence="2">
    <location>
        <begin position="1"/>
        <end position="29"/>
    </location>
</feature>
<feature type="region of interest" description="Disordered" evidence="1">
    <location>
        <begin position="31"/>
        <end position="116"/>
    </location>
</feature>
<sequence length="240" mass="25767">MTKRRYVRFWLAAAMVSALVAGCNTTKPAATNPEASVSAPRFGQEPVIPQHTSNGSNVTGDVTKPEDSGSATVAVEPQTPPKVTPPPADKKVETSSDTKPPASKPDSSTLQYDAKKPALMGVRLTDSKPSVKQKLGDPVSEFVMEDEKDPIDVQEYDGFSIGFNSKGFVEFIEITSKDVNPGLNGLRLGQKVKDAETALGKPDTNTTYALHYKAGGTILKLDIDKKTEAITSIKLFADRK</sequence>
<evidence type="ECO:0008006" key="5">
    <source>
        <dbReference type="Google" id="ProtNLM"/>
    </source>
</evidence>
<feature type="compositionally biased region" description="Pro residues" evidence="1">
    <location>
        <begin position="78"/>
        <end position="87"/>
    </location>
</feature>
<keyword evidence="4" id="KW-1185">Reference proteome</keyword>
<evidence type="ECO:0000313" key="3">
    <source>
        <dbReference type="EMBL" id="MBD2865414.1"/>
    </source>
</evidence>
<protein>
    <recommendedName>
        <fullName evidence="5">DUF4309 domain-containing protein</fullName>
    </recommendedName>
</protein>
<gene>
    <name evidence="3" type="ORF">IDH45_25870</name>
</gene>
<dbReference type="Proteomes" id="UP000639396">
    <property type="component" value="Unassembled WGS sequence"/>
</dbReference>